<evidence type="ECO:0000313" key="6">
    <source>
        <dbReference type="EMBL" id="KAF8413639.1"/>
    </source>
</evidence>
<protein>
    <recommendedName>
        <fullName evidence="5">Bromo domain-containing protein</fullName>
    </recommendedName>
</protein>
<dbReference type="PANTHER" id="PTHR46136:SF19">
    <property type="entry name" value="TRANSCRIPTION FACTOR GTE12"/>
    <property type="match status" value="1"/>
</dbReference>
<keyword evidence="3" id="KW-0175">Coiled coil</keyword>
<feature type="region of interest" description="Disordered" evidence="4">
    <location>
        <begin position="171"/>
        <end position="202"/>
    </location>
</feature>
<keyword evidence="7" id="KW-1185">Reference proteome</keyword>
<keyword evidence="1 2" id="KW-0103">Bromodomain</keyword>
<gene>
    <name evidence="6" type="ORF">HHK36_001631</name>
</gene>
<evidence type="ECO:0000313" key="7">
    <source>
        <dbReference type="Proteomes" id="UP000655225"/>
    </source>
</evidence>
<dbReference type="Gene3D" id="1.20.1270.220">
    <property type="match status" value="1"/>
</dbReference>
<reference evidence="6 7" key="1">
    <citation type="submission" date="2020-04" db="EMBL/GenBank/DDBJ databases">
        <title>Plant Genome Project.</title>
        <authorList>
            <person name="Zhang R.-G."/>
        </authorList>
    </citation>
    <scope>NUCLEOTIDE SEQUENCE [LARGE SCALE GENOMIC DNA]</scope>
    <source>
        <strain evidence="6">YNK0</strain>
        <tissue evidence="6">Leaf</tissue>
    </source>
</reference>
<feature type="compositionally biased region" description="Basic and acidic residues" evidence="4">
    <location>
        <begin position="44"/>
        <end position="56"/>
    </location>
</feature>
<feature type="domain" description="Bromo" evidence="5">
    <location>
        <begin position="72"/>
        <end position="144"/>
    </location>
</feature>
<dbReference type="PANTHER" id="PTHR46136">
    <property type="entry name" value="TRANSCRIPTION FACTOR GTE8"/>
    <property type="match status" value="1"/>
</dbReference>
<dbReference type="Gene3D" id="1.20.920.10">
    <property type="entry name" value="Bromodomain-like"/>
    <property type="match status" value="1"/>
</dbReference>
<evidence type="ECO:0000256" key="1">
    <source>
        <dbReference type="ARBA" id="ARBA00023117"/>
    </source>
</evidence>
<dbReference type="AlphaFoldDB" id="A0A834ZT63"/>
<accession>A0A834ZT63</accession>
<evidence type="ECO:0000256" key="3">
    <source>
        <dbReference type="SAM" id="Coils"/>
    </source>
</evidence>
<feature type="region of interest" description="Disordered" evidence="4">
    <location>
        <begin position="38"/>
        <end position="59"/>
    </location>
</feature>
<dbReference type="InterPro" id="IPR036427">
    <property type="entry name" value="Bromodomain-like_sf"/>
</dbReference>
<organism evidence="6 7">
    <name type="scientific">Tetracentron sinense</name>
    <name type="common">Spur-leaf</name>
    <dbReference type="NCBI Taxonomy" id="13715"/>
    <lineage>
        <taxon>Eukaryota</taxon>
        <taxon>Viridiplantae</taxon>
        <taxon>Streptophyta</taxon>
        <taxon>Embryophyta</taxon>
        <taxon>Tracheophyta</taxon>
        <taxon>Spermatophyta</taxon>
        <taxon>Magnoliopsida</taxon>
        <taxon>Trochodendrales</taxon>
        <taxon>Trochodendraceae</taxon>
        <taxon>Tetracentron</taxon>
    </lineage>
</organism>
<dbReference type="SMART" id="SM00297">
    <property type="entry name" value="BROMO"/>
    <property type="match status" value="1"/>
</dbReference>
<dbReference type="Pfam" id="PF00439">
    <property type="entry name" value="Bromodomain"/>
    <property type="match status" value="1"/>
</dbReference>
<evidence type="ECO:0000256" key="2">
    <source>
        <dbReference type="PROSITE-ProRule" id="PRU00035"/>
    </source>
</evidence>
<dbReference type="InterPro" id="IPR038336">
    <property type="entry name" value="NET_sf"/>
</dbReference>
<dbReference type="PROSITE" id="PS50014">
    <property type="entry name" value="BROMODOMAIN_2"/>
    <property type="match status" value="1"/>
</dbReference>
<proteinExistence type="predicted"/>
<evidence type="ECO:0000259" key="5">
    <source>
        <dbReference type="PROSITE" id="PS50014"/>
    </source>
</evidence>
<feature type="compositionally biased region" description="Basic and acidic residues" evidence="4">
    <location>
        <begin position="615"/>
        <end position="630"/>
    </location>
</feature>
<evidence type="ECO:0000256" key="4">
    <source>
        <dbReference type="SAM" id="MobiDB-lite"/>
    </source>
</evidence>
<dbReference type="InterPro" id="IPR001487">
    <property type="entry name" value="Bromodomain"/>
</dbReference>
<dbReference type="OrthoDB" id="21449at2759"/>
<feature type="coiled-coil region" evidence="3">
    <location>
        <begin position="450"/>
        <end position="477"/>
    </location>
</feature>
<comment type="caution">
    <text evidence="6">The sequence shown here is derived from an EMBL/GenBank/DDBJ whole genome shotgun (WGS) entry which is preliminary data.</text>
</comment>
<dbReference type="EMBL" id="JABCRI010000001">
    <property type="protein sequence ID" value="KAF8413639.1"/>
    <property type="molecule type" value="Genomic_DNA"/>
</dbReference>
<dbReference type="PRINTS" id="PR00503">
    <property type="entry name" value="BROMODOMAIN"/>
</dbReference>
<dbReference type="Proteomes" id="UP000655225">
    <property type="component" value="Unassembled WGS sequence"/>
</dbReference>
<feature type="region of interest" description="Disordered" evidence="4">
    <location>
        <begin position="615"/>
        <end position="634"/>
    </location>
</feature>
<dbReference type="SUPFAM" id="SSF47370">
    <property type="entry name" value="Bromodomain"/>
    <property type="match status" value="1"/>
</dbReference>
<sequence>MEKSEINKQYKKIDQHSHYSKKIVADWPKVNYAVTVSKKRGPPRRLEGQKAKRQRMDSGAMQQCAHILKKLMTHPSAWPFKQPVDPVKSNIPDYFSIISAPMDLGTIKSYLEKKSYLGTKEFAADVRLTFSNAMVYNAPTNKVHIMAKELKDIFNLRWMSLEAEWSGEGSKVVQGRNSNKKQIATHDRRRGSHKTPASHMMPKRSLLFEEKKKLRKDLLELSKEKMSPDLSGFLQRFGFVCQSNGRIRVVFDKFDDESLWELKSIVRNCFDAKAADVKLAVTANSCRQNSVQDFLKGMGRGNRHARSSANTKPFRSICTCRTGSCGRTPCRCNCQNNSTQFSSNDISSERLQGEDNHACRNGALSLIHLANNTSTAQMSKSYPDSDGKKGFFVDQENVCPNSHFVTPATPAASGEGFKDPLYDGLQSPRKALRVAMLKRRFADTILNAQQKTLSDNVSMMQQQRERLEKKQHEEKARLNSQIRASELRLQWAREREAARMAIHKVKRTLYLDENKESLEELEMLAGCSLPDHRHLECLGLFLKDDHMEVEESADLNQHVVSLSSGSGQTTVGKEMEKSEMNKQYKKINQHSDDVKKFVADWPKVNYAVIVSKKSEPPRRLEGQKAKRQKMDSGAMQQCAHILKKLMTHPSG</sequence>
<dbReference type="InterPro" id="IPR052442">
    <property type="entry name" value="Env_Response_Regulator"/>
</dbReference>
<name>A0A834ZT63_TETSI</name>
<dbReference type="OMA" id="IENCEGQ"/>